<dbReference type="GO" id="GO:0004601">
    <property type="term" value="F:peroxidase activity"/>
    <property type="evidence" value="ECO:0007669"/>
    <property type="project" value="UniProtKB-KW"/>
</dbReference>
<keyword evidence="5" id="KW-0408">Iron</keyword>
<dbReference type="PROSITE" id="PS51404">
    <property type="entry name" value="DYP_PEROXIDASE"/>
    <property type="match status" value="1"/>
</dbReference>
<proteinExistence type="inferred from homology"/>
<reference evidence="9" key="1">
    <citation type="submission" date="2020-06" db="EMBL/GenBank/DDBJ databases">
        <title>Draft genome of Bugula neritina, a colonial animal packing powerful symbionts and potential medicines.</title>
        <authorList>
            <person name="Rayko M."/>
        </authorList>
    </citation>
    <scope>NUCLEOTIDE SEQUENCE [LARGE SCALE GENOMIC DNA]</scope>
    <source>
        <strain evidence="9">Kwan_BN1</strain>
    </source>
</reference>
<keyword evidence="4" id="KW-0560">Oxidoreductase</keyword>
<keyword evidence="3" id="KW-0479">Metal-binding</keyword>
<evidence type="ECO:0000313" key="9">
    <source>
        <dbReference type="EMBL" id="KAF6032789.1"/>
    </source>
</evidence>
<comment type="cofactor">
    <cofactor evidence="1">
        <name>heme b</name>
        <dbReference type="ChEBI" id="CHEBI:60344"/>
    </cofactor>
</comment>
<protein>
    <recommendedName>
        <fullName evidence="11">Deferrochelatase/peroxidase YfeX</fullName>
    </recommendedName>
</protein>
<organism evidence="9 10">
    <name type="scientific">Bugula neritina</name>
    <name type="common">Brown bryozoan</name>
    <name type="synonym">Sertularia neritina</name>
    <dbReference type="NCBI Taxonomy" id="10212"/>
    <lineage>
        <taxon>Eukaryota</taxon>
        <taxon>Metazoa</taxon>
        <taxon>Spiralia</taxon>
        <taxon>Lophotrochozoa</taxon>
        <taxon>Bryozoa</taxon>
        <taxon>Gymnolaemata</taxon>
        <taxon>Cheilostomatida</taxon>
        <taxon>Flustrina</taxon>
        <taxon>Buguloidea</taxon>
        <taxon>Bugulidae</taxon>
        <taxon>Bugula</taxon>
    </lineage>
</organism>
<evidence type="ECO:0000256" key="2">
    <source>
        <dbReference type="ARBA" id="ARBA00022559"/>
    </source>
</evidence>
<dbReference type="InterPro" id="IPR048327">
    <property type="entry name" value="Dyp_perox_N"/>
</dbReference>
<gene>
    <name evidence="9" type="ORF">EB796_008903</name>
</gene>
<evidence type="ECO:0000259" key="7">
    <source>
        <dbReference type="Pfam" id="PF04261"/>
    </source>
</evidence>
<accession>A0A7J7K2C8</accession>
<dbReference type="Pfam" id="PF20628">
    <property type="entry name" value="Dyp_perox_C"/>
    <property type="match status" value="1"/>
</dbReference>
<evidence type="ECO:0000256" key="6">
    <source>
        <dbReference type="ARBA" id="ARBA00025737"/>
    </source>
</evidence>
<dbReference type="Pfam" id="PF04261">
    <property type="entry name" value="Dyp_perox_N"/>
    <property type="match status" value="1"/>
</dbReference>
<evidence type="ECO:0008006" key="11">
    <source>
        <dbReference type="Google" id="ProtNLM"/>
    </source>
</evidence>
<dbReference type="AlphaFoldDB" id="A0A7J7K2C8"/>
<evidence type="ECO:0000313" key="10">
    <source>
        <dbReference type="Proteomes" id="UP000593567"/>
    </source>
</evidence>
<evidence type="ECO:0000256" key="5">
    <source>
        <dbReference type="ARBA" id="ARBA00023004"/>
    </source>
</evidence>
<dbReference type="InterPro" id="IPR048328">
    <property type="entry name" value="Dyp_perox_C"/>
</dbReference>
<dbReference type="OrthoDB" id="76259at2759"/>
<feature type="domain" description="Dyp-type peroxidase N-terminal" evidence="7">
    <location>
        <begin position="110"/>
        <end position="193"/>
    </location>
</feature>
<dbReference type="GO" id="GO:0005829">
    <property type="term" value="C:cytosol"/>
    <property type="evidence" value="ECO:0007669"/>
    <property type="project" value="TreeGrafter"/>
</dbReference>
<dbReference type="PANTHER" id="PTHR30521">
    <property type="entry name" value="DEFERROCHELATASE/PEROXIDASE"/>
    <property type="match status" value="1"/>
</dbReference>
<keyword evidence="2" id="KW-0575">Peroxidase</keyword>
<evidence type="ECO:0000259" key="8">
    <source>
        <dbReference type="Pfam" id="PF20628"/>
    </source>
</evidence>
<dbReference type="InterPro" id="IPR011008">
    <property type="entry name" value="Dimeric_a/b-barrel"/>
</dbReference>
<comment type="similarity">
    <text evidence="6">Belongs to the DyP-type peroxidase family.</text>
</comment>
<evidence type="ECO:0000256" key="1">
    <source>
        <dbReference type="ARBA" id="ARBA00001970"/>
    </source>
</evidence>
<comment type="caution">
    <text evidence="9">The sequence shown here is derived from an EMBL/GenBank/DDBJ whole genome shotgun (WGS) entry which is preliminary data.</text>
</comment>
<evidence type="ECO:0000256" key="3">
    <source>
        <dbReference type="ARBA" id="ARBA00022723"/>
    </source>
</evidence>
<name>A0A7J7K2C8_BUGNE</name>
<dbReference type="PANTHER" id="PTHR30521:SF0">
    <property type="entry name" value="DYP-TYPE PEROXIDASE FAMILY PROTEIN"/>
    <property type="match status" value="1"/>
</dbReference>
<evidence type="ECO:0000256" key="4">
    <source>
        <dbReference type="ARBA" id="ARBA00023002"/>
    </source>
</evidence>
<dbReference type="InterPro" id="IPR006314">
    <property type="entry name" value="Dyp_peroxidase"/>
</dbReference>
<dbReference type="GO" id="GO:0020037">
    <property type="term" value="F:heme binding"/>
    <property type="evidence" value="ECO:0007669"/>
    <property type="project" value="InterPro"/>
</dbReference>
<dbReference type="EMBL" id="VXIV02001477">
    <property type="protein sequence ID" value="KAF6032789.1"/>
    <property type="molecule type" value="Genomic_DNA"/>
</dbReference>
<keyword evidence="10" id="KW-1185">Reference proteome</keyword>
<sequence>MASIFNKSSRYFRRFSTFKSSGVSRPRVYAPLLLGGAAVAVGTGISYYKSQTLQHLLSNTISTPKVSAAEKRYQNSVVSGTKEQALYLWIHLTPTADKKKCAKVVANLQAHVDTVCPPDQIDEEDEVWAGVGFGTNFFSQVTGKKTEKNYTYPHRKGDHGDLPSTGGDIFIHAKSNNRSKLFELAQRIISQLPAGSVESFEDIYGWVYQNGRDLSGFIDAKTLEAAVGRNKADSIELSRKPIQSHVARMVGGNGWQQNKPFEIVRQSQPWGTVSGDSGLFFIGYAASPENFEFMLDRMVGAGGDGHSDLIMTLTSCVKGTYWYFPSVPELKRMA</sequence>
<dbReference type="GO" id="GO:0046872">
    <property type="term" value="F:metal ion binding"/>
    <property type="evidence" value="ECO:0007669"/>
    <property type="project" value="UniProtKB-KW"/>
</dbReference>
<dbReference type="Proteomes" id="UP000593567">
    <property type="component" value="Unassembled WGS sequence"/>
</dbReference>
<dbReference type="SUPFAM" id="SSF54909">
    <property type="entry name" value="Dimeric alpha+beta barrel"/>
    <property type="match status" value="1"/>
</dbReference>
<feature type="domain" description="Dyp-type peroxidase C-terminal" evidence="8">
    <location>
        <begin position="223"/>
        <end position="327"/>
    </location>
</feature>